<dbReference type="SMART" id="SM00318">
    <property type="entry name" value="SNc"/>
    <property type="match status" value="1"/>
</dbReference>
<organism evidence="2 3">
    <name type="scientific">bacterium (Candidatus Blackallbacteria) CG17_big_fil_post_rev_8_21_14_2_50_48_46</name>
    <dbReference type="NCBI Taxonomy" id="2014261"/>
    <lineage>
        <taxon>Bacteria</taxon>
        <taxon>Candidatus Blackallbacteria</taxon>
    </lineage>
</organism>
<dbReference type="InterPro" id="IPR016071">
    <property type="entry name" value="Staphylococal_nuclease_OB-fold"/>
</dbReference>
<comment type="caution">
    <text evidence="2">The sequence shown here is derived from an EMBL/GenBank/DDBJ whole genome shotgun (WGS) entry which is preliminary data.</text>
</comment>
<sequence length="193" mass="21659">MDRMTVLFWCVMSLLIGSSVFYGVSAEKQRHTQSANASPLISGDLVKLEKLIDGDSLLVSKADQTGLPIRLLGIKAFDAKIEKAVYSSVARAGLKHLESLTSGKLLRVQLNTQAEKDKHDRYLATLYAEDEDVALNLIREGWVLVYTVYPFGAMQLYLHEQTLAKQAKRGLWADPQTQAYAQSLIRSWRNQTE</sequence>
<proteinExistence type="predicted"/>
<evidence type="ECO:0000313" key="2">
    <source>
        <dbReference type="EMBL" id="PIW17780.1"/>
    </source>
</evidence>
<dbReference type="SUPFAM" id="SSF50199">
    <property type="entry name" value="Staphylococcal nuclease"/>
    <property type="match status" value="1"/>
</dbReference>
<dbReference type="Proteomes" id="UP000231019">
    <property type="component" value="Unassembled WGS sequence"/>
</dbReference>
<dbReference type="AlphaFoldDB" id="A0A2M7G6V0"/>
<dbReference type="InterPro" id="IPR035437">
    <property type="entry name" value="SNase_OB-fold_sf"/>
</dbReference>
<name>A0A2M7G6V0_9BACT</name>
<evidence type="ECO:0000313" key="3">
    <source>
        <dbReference type="Proteomes" id="UP000231019"/>
    </source>
</evidence>
<accession>A0A2M7G6V0</accession>
<dbReference type="PROSITE" id="PS50830">
    <property type="entry name" value="TNASE_3"/>
    <property type="match status" value="1"/>
</dbReference>
<dbReference type="Gene3D" id="2.40.50.90">
    <property type="match status" value="1"/>
</dbReference>
<reference evidence="2 3" key="1">
    <citation type="submission" date="2017-09" db="EMBL/GenBank/DDBJ databases">
        <title>Depth-based differentiation of microbial function through sediment-hosted aquifers and enrichment of novel symbionts in the deep terrestrial subsurface.</title>
        <authorList>
            <person name="Probst A.J."/>
            <person name="Ladd B."/>
            <person name="Jarett J.K."/>
            <person name="Geller-Mcgrath D.E."/>
            <person name="Sieber C.M."/>
            <person name="Emerson J.B."/>
            <person name="Anantharaman K."/>
            <person name="Thomas B.C."/>
            <person name="Malmstrom R."/>
            <person name="Stieglmeier M."/>
            <person name="Klingl A."/>
            <person name="Woyke T."/>
            <person name="Ryan C.M."/>
            <person name="Banfield J.F."/>
        </authorList>
    </citation>
    <scope>NUCLEOTIDE SEQUENCE [LARGE SCALE GENOMIC DNA]</scope>
    <source>
        <strain evidence="2">CG17_big_fil_post_rev_8_21_14_2_50_48_46</strain>
    </source>
</reference>
<dbReference type="Pfam" id="PF00565">
    <property type="entry name" value="SNase"/>
    <property type="match status" value="1"/>
</dbReference>
<feature type="domain" description="TNase-like" evidence="1">
    <location>
        <begin position="42"/>
        <end position="174"/>
    </location>
</feature>
<dbReference type="EMBL" id="PFFQ01000020">
    <property type="protein sequence ID" value="PIW17780.1"/>
    <property type="molecule type" value="Genomic_DNA"/>
</dbReference>
<evidence type="ECO:0000259" key="1">
    <source>
        <dbReference type="PROSITE" id="PS50830"/>
    </source>
</evidence>
<protein>
    <recommendedName>
        <fullName evidence="1">TNase-like domain-containing protein</fullName>
    </recommendedName>
</protein>
<gene>
    <name evidence="2" type="ORF">COW36_07495</name>
</gene>